<evidence type="ECO:0000313" key="3">
    <source>
        <dbReference type="Proteomes" id="UP000179258"/>
    </source>
</evidence>
<evidence type="ECO:0000256" key="1">
    <source>
        <dbReference type="SAM" id="Phobius"/>
    </source>
</evidence>
<dbReference type="Proteomes" id="UP000179258">
    <property type="component" value="Unassembled WGS sequence"/>
</dbReference>
<name>A0A1G2R7G7_9BACT</name>
<protein>
    <recommendedName>
        <fullName evidence="4">IPT/TIG domain-containing protein</fullName>
    </recommendedName>
</protein>
<reference evidence="2 3" key="1">
    <citation type="journal article" date="2016" name="Nat. Commun.">
        <title>Thousands of microbial genomes shed light on interconnected biogeochemical processes in an aquifer system.</title>
        <authorList>
            <person name="Anantharaman K."/>
            <person name="Brown C.T."/>
            <person name="Hug L.A."/>
            <person name="Sharon I."/>
            <person name="Castelle C.J."/>
            <person name="Probst A.J."/>
            <person name="Thomas B.C."/>
            <person name="Singh A."/>
            <person name="Wilkins M.J."/>
            <person name="Karaoz U."/>
            <person name="Brodie E.L."/>
            <person name="Williams K.H."/>
            <person name="Hubbard S.S."/>
            <person name="Banfield J.F."/>
        </authorList>
    </citation>
    <scope>NUCLEOTIDE SEQUENCE [LARGE SCALE GENOMIC DNA]</scope>
</reference>
<gene>
    <name evidence="2" type="ORF">A3D59_01200</name>
</gene>
<dbReference type="SUPFAM" id="SSF81296">
    <property type="entry name" value="E set domains"/>
    <property type="match status" value="1"/>
</dbReference>
<accession>A0A1G2R7G7</accession>
<sequence length="590" mass="68001">MTKLFTAKLVPKILFVIWLLFTFSYLRDLNYFSLSIEKTLPSPFLGAYRGDPLLQGDAVMIDYPSSYQKLGTIGVRFTTFFRINNDILRFRIKEVGQDSWYYEHDYKVDQFQQYRIFPFGFPIIEDSAGKTYLVEIESLHGVNEDSVAITSPLNRSVVARHVFAKKQLLGDPRLFLYFVYHKLAFLVSDLDFLTHLFLYSLPLFFYLIYSLVGSSMGAFSVVVFLSVFFDIVYAKGYSAFFILSVVFGWGLMAWHHKVESRVTSSVFLAIFSLSPILYLIGQAALGDKAGVWAYMFLAFSVSQLIYEIKAKPKNLILIKDYWKDLAVEGRNMGLFAYLVIVGEINVTAERVRLGLKQKRTEVPASETIALVVYRWRAPMVKTYIYTSRFLAYLIILFVRTAGLTILYGPYGLFAWLVWSTFDQVRGYLNFFQEFFVQNQGAQFWDQVGNSLVSIYLVVLVIFLLLLFLRRLDLRRKTLVGIVILYLCTVIAQSVFDRSTPYRDDLKIWSVSPNETAEPWVDVTITGRNFGEMPFIGKVYIDGVEQRIMRWKKDEIIFRTNPLTTRSGRLAVRGLSKAVSNAVTFVYTGNR</sequence>
<evidence type="ECO:0000313" key="2">
    <source>
        <dbReference type="EMBL" id="OHA68780.1"/>
    </source>
</evidence>
<evidence type="ECO:0008006" key="4">
    <source>
        <dbReference type="Google" id="ProtNLM"/>
    </source>
</evidence>
<keyword evidence="1" id="KW-1133">Transmembrane helix</keyword>
<dbReference type="AlphaFoldDB" id="A0A1G2R7G7"/>
<comment type="caution">
    <text evidence="2">The sequence shown here is derived from an EMBL/GenBank/DDBJ whole genome shotgun (WGS) entry which is preliminary data.</text>
</comment>
<dbReference type="EMBL" id="MHTX01000008">
    <property type="protein sequence ID" value="OHA68780.1"/>
    <property type="molecule type" value="Genomic_DNA"/>
</dbReference>
<keyword evidence="1" id="KW-0472">Membrane</keyword>
<dbReference type="InterPro" id="IPR014756">
    <property type="entry name" value="Ig_E-set"/>
</dbReference>
<feature type="transmembrane region" description="Helical" evidence="1">
    <location>
        <begin position="477"/>
        <end position="495"/>
    </location>
</feature>
<proteinExistence type="predicted"/>
<feature type="transmembrane region" description="Helical" evidence="1">
    <location>
        <begin position="266"/>
        <end position="285"/>
    </location>
</feature>
<feature type="transmembrane region" description="Helical" evidence="1">
    <location>
        <begin position="9"/>
        <end position="26"/>
    </location>
</feature>
<feature type="transmembrane region" description="Helical" evidence="1">
    <location>
        <begin position="204"/>
        <end position="229"/>
    </location>
</feature>
<organism evidence="2 3">
    <name type="scientific">Candidatus Wildermuthbacteria bacterium RIFCSPHIGHO2_02_FULL_47_17</name>
    <dbReference type="NCBI Taxonomy" id="1802452"/>
    <lineage>
        <taxon>Bacteria</taxon>
        <taxon>Candidatus Wildermuthiibacteriota</taxon>
    </lineage>
</organism>
<dbReference type="InterPro" id="IPR013783">
    <property type="entry name" value="Ig-like_fold"/>
</dbReference>
<dbReference type="Gene3D" id="2.60.40.10">
    <property type="entry name" value="Immunoglobulins"/>
    <property type="match status" value="1"/>
</dbReference>
<feature type="transmembrane region" description="Helical" evidence="1">
    <location>
        <begin position="450"/>
        <end position="468"/>
    </location>
</feature>
<feature type="transmembrane region" description="Helical" evidence="1">
    <location>
        <begin position="235"/>
        <end position="254"/>
    </location>
</feature>
<feature type="transmembrane region" description="Helical" evidence="1">
    <location>
        <begin position="174"/>
        <end position="192"/>
    </location>
</feature>
<feature type="transmembrane region" description="Helical" evidence="1">
    <location>
        <begin position="389"/>
        <end position="418"/>
    </location>
</feature>
<keyword evidence="1" id="KW-0812">Transmembrane</keyword>